<sequence length="106" mass="11844">MVILHRPRSMGRFAFNQKLIDQLTKDLARQGKDVWVTSTPAKPSSKAIYMDEWDSIDPMANAWAKSLFSNIVKDGKAAVVIGVDEIEPEKAAPLASDKPRTKAFVW</sequence>
<evidence type="ECO:0000313" key="2">
    <source>
        <dbReference type="Proteomes" id="UP000051449"/>
    </source>
</evidence>
<comment type="caution">
    <text evidence="1">The sequence shown here is derived from an EMBL/GenBank/DDBJ whole genome shotgun (WGS) entry which is preliminary data.</text>
</comment>
<proteinExistence type="predicted"/>
<dbReference type="EMBL" id="LLGC01000179">
    <property type="protein sequence ID" value="KQE03607.1"/>
    <property type="molecule type" value="Genomic_DNA"/>
</dbReference>
<evidence type="ECO:0000313" key="1">
    <source>
        <dbReference type="EMBL" id="KQE03607.1"/>
    </source>
</evidence>
<name>A0AAN6AJA6_ACIBA</name>
<protein>
    <submittedName>
        <fullName evidence="1">Uncharacterized protein</fullName>
    </submittedName>
</protein>
<dbReference type="Proteomes" id="UP000051449">
    <property type="component" value="Unassembled WGS sequence"/>
</dbReference>
<accession>A0AAN6AJA6</accession>
<dbReference type="AlphaFoldDB" id="A0AAN6AJA6"/>
<organism evidence="1 2">
    <name type="scientific">Acinetobacter baumannii</name>
    <dbReference type="NCBI Taxonomy" id="470"/>
    <lineage>
        <taxon>Bacteria</taxon>
        <taxon>Pseudomonadati</taxon>
        <taxon>Pseudomonadota</taxon>
        <taxon>Gammaproteobacteria</taxon>
        <taxon>Moraxellales</taxon>
        <taxon>Moraxellaceae</taxon>
        <taxon>Acinetobacter</taxon>
        <taxon>Acinetobacter calcoaceticus/baumannii complex</taxon>
    </lineage>
</organism>
<gene>
    <name evidence="1" type="ORF">APD33_13410</name>
</gene>
<reference evidence="1 2" key="1">
    <citation type="submission" date="2015-10" db="EMBL/GenBank/DDBJ databases">
        <title>The utility of whole genome sequencing in characterizing Acinetobacter epidemiology and analyzing hospital outbreaks.</title>
        <authorList>
            <person name="Ozer E.A."/>
            <person name="Fitzpatrick M.A."/>
            <person name="Hauser A.R."/>
        </authorList>
    </citation>
    <scope>NUCLEOTIDE SEQUENCE [LARGE SCALE GENOMIC DNA]</scope>
    <source>
        <strain evidence="1 2">ABBL072</strain>
    </source>
</reference>
<dbReference type="RefSeq" id="WP_000236061.1">
    <property type="nucleotide sequence ID" value="NZ_CAJHFN010000015.1"/>
</dbReference>